<protein>
    <recommendedName>
        <fullName evidence="4">Periplasmic binding protein domain-containing protein</fullName>
    </recommendedName>
</protein>
<evidence type="ECO:0000313" key="6">
    <source>
        <dbReference type="Proteomes" id="UP000229681"/>
    </source>
</evidence>
<sequence length="126" mass="13126">AAGYKVVASQPANWDRARAFEVASNILQGNPNVKAIFAANDGMGLGAIEAVEAAGLSGKVIVLSVDAIPEALEAVKAGRLAGTVAQYPDEMAYLAVEALIKAIEKRPVAPFIESPVQLITKDNLPQ</sequence>
<dbReference type="SUPFAM" id="SSF53822">
    <property type="entry name" value="Periplasmic binding protein-like I"/>
    <property type="match status" value="1"/>
</dbReference>
<proteinExistence type="inferred from homology"/>
<dbReference type="GO" id="GO:0030313">
    <property type="term" value="C:cell envelope"/>
    <property type="evidence" value="ECO:0007669"/>
    <property type="project" value="UniProtKB-SubCell"/>
</dbReference>
<dbReference type="Proteomes" id="UP000229681">
    <property type="component" value="Unassembled WGS sequence"/>
</dbReference>
<comment type="subcellular location">
    <subcellularLocation>
        <location evidence="1">Cell envelope</location>
    </subcellularLocation>
</comment>
<dbReference type="EMBL" id="PGTM01000466">
    <property type="protein sequence ID" value="PJF34329.1"/>
    <property type="molecule type" value="Genomic_DNA"/>
</dbReference>
<dbReference type="GO" id="GO:0030246">
    <property type="term" value="F:carbohydrate binding"/>
    <property type="evidence" value="ECO:0007669"/>
    <property type="project" value="UniProtKB-ARBA"/>
</dbReference>
<comment type="caution">
    <text evidence="5">The sequence shown here is derived from an EMBL/GenBank/DDBJ whole genome shotgun (WGS) entry which is preliminary data.</text>
</comment>
<dbReference type="PANTHER" id="PTHR46847">
    <property type="entry name" value="D-ALLOSE-BINDING PERIPLASMIC PROTEIN-RELATED"/>
    <property type="match status" value="1"/>
</dbReference>
<dbReference type="AlphaFoldDB" id="A0A2M8P9U7"/>
<keyword evidence="3" id="KW-0732">Signal</keyword>
<comment type="similarity">
    <text evidence="2">Belongs to the bacterial solute-binding protein 2 family.</text>
</comment>
<dbReference type="Gene3D" id="3.40.50.2300">
    <property type="match status" value="2"/>
</dbReference>
<dbReference type="InterPro" id="IPR025997">
    <property type="entry name" value="SBP_2_dom"/>
</dbReference>
<dbReference type="InterPro" id="IPR028082">
    <property type="entry name" value="Peripla_BP_I"/>
</dbReference>
<dbReference type="Pfam" id="PF13407">
    <property type="entry name" value="Peripla_BP_4"/>
    <property type="match status" value="1"/>
</dbReference>
<feature type="domain" description="Periplasmic binding protein" evidence="4">
    <location>
        <begin position="3"/>
        <end position="105"/>
    </location>
</feature>
<evidence type="ECO:0000256" key="1">
    <source>
        <dbReference type="ARBA" id="ARBA00004196"/>
    </source>
</evidence>
<organism evidence="5 6">
    <name type="scientific">Candidatus Thermofonsia Clade 1 bacterium</name>
    <dbReference type="NCBI Taxonomy" id="2364210"/>
    <lineage>
        <taxon>Bacteria</taxon>
        <taxon>Bacillati</taxon>
        <taxon>Chloroflexota</taxon>
        <taxon>Candidatus Thermofontia</taxon>
        <taxon>Candidatus Thermofonsia Clade 1</taxon>
    </lineage>
</organism>
<gene>
    <name evidence="5" type="ORF">CUN49_16210</name>
</gene>
<evidence type="ECO:0000313" key="5">
    <source>
        <dbReference type="EMBL" id="PJF34329.1"/>
    </source>
</evidence>
<feature type="non-terminal residue" evidence="5">
    <location>
        <position position="1"/>
    </location>
</feature>
<evidence type="ECO:0000256" key="2">
    <source>
        <dbReference type="ARBA" id="ARBA00007639"/>
    </source>
</evidence>
<name>A0A2M8P9U7_9CHLR</name>
<evidence type="ECO:0000259" key="4">
    <source>
        <dbReference type="Pfam" id="PF13407"/>
    </source>
</evidence>
<accession>A0A2M8P9U7</accession>
<evidence type="ECO:0000256" key="3">
    <source>
        <dbReference type="ARBA" id="ARBA00022729"/>
    </source>
</evidence>
<dbReference type="PANTHER" id="PTHR46847:SF1">
    <property type="entry name" value="D-ALLOSE-BINDING PERIPLASMIC PROTEIN-RELATED"/>
    <property type="match status" value="1"/>
</dbReference>
<reference evidence="5 6" key="1">
    <citation type="submission" date="2017-11" db="EMBL/GenBank/DDBJ databases">
        <title>Evolution of Phototrophy in the Chloroflexi Phylum Driven by Horizontal Gene Transfer.</title>
        <authorList>
            <person name="Ward L.M."/>
            <person name="Hemp J."/>
            <person name="Shih P.M."/>
            <person name="Mcglynn S.E."/>
            <person name="Fischer W."/>
        </authorList>
    </citation>
    <scope>NUCLEOTIDE SEQUENCE [LARGE SCALE GENOMIC DNA]</scope>
    <source>
        <strain evidence="5">JP3_13</strain>
    </source>
</reference>